<protein>
    <submittedName>
        <fullName evidence="1">Uncharacterized protein</fullName>
    </submittedName>
</protein>
<dbReference type="Proteomes" id="UP001073122">
    <property type="component" value="Unassembled WGS sequence"/>
</dbReference>
<accession>A0ABT3XTF6</accession>
<evidence type="ECO:0000313" key="2">
    <source>
        <dbReference type="Proteomes" id="UP001073122"/>
    </source>
</evidence>
<name>A0ABT3XTF6_9FLAO</name>
<dbReference type="RefSeq" id="WP_267265966.1">
    <property type="nucleotide sequence ID" value="NZ_JAOVZW010000013.1"/>
</dbReference>
<dbReference type="EMBL" id="JAOVZW010000013">
    <property type="protein sequence ID" value="MCX8524682.1"/>
    <property type="molecule type" value="Genomic_DNA"/>
</dbReference>
<gene>
    <name evidence="1" type="ORF">OF897_12235</name>
</gene>
<sequence length="47" mass="5094">MVAPNSAKMRFRPQEGIAFLPPDFPSAISNVKTQTKQPAKSFDLAGC</sequence>
<reference evidence="1" key="1">
    <citation type="submission" date="2022-10" db="EMBL/GenBank/DDBJ databases">
        <title>Chryseobacterium sp. nov., a novel bacterial species.</title>
        <authorList>
            <person name="Cao Y."/>
        </authorList>
    </citation>
    <scope>NUCLEOTIDE SEQUENCE</scope>
    <source>
        <strain evidence="1">CCTCC AB2015118</strain>
    </source>
</reference>
<keyword evidence="2" id="KW-1185">Reference proteome</keyword>
<comment type="caution">
    <text evidence="1">The sequence shown here is derived from an EMBL/GenBank/DDBJ whole genome shotgun (WGS) entry which is preliminary data.</text>
</comment>
<evidence type="ECO:0000313" key="1">
    <source>
        <dbReference type="EMBL" id="MCX8524682.1"/>
    </source>
</evidence>
<proteinExistence type="predicted"/>
<organism evidence="1 2">
    <name type="scientific">Chryseobacterium formosus</name>
    <dbReference type="NCBI Taxonomy" id="1537363"/>
    <lineage>
        <taxon>Bacteria</taxon>
        <taxon>Pseudomonadati</taxon>
        <taxon>Bacteroidota</taxon>
        <taxon>Flavobacteriia</taxon>
        <taxon>Flavobacteriales</taxon>
        <taxon>Weeksellaceae</taxon>
        <taxon>Chryseobacterium group</taxon>
        <taxon>Chryseobacterium</taxon>
    </lineage>
</organism>